<feature type="compositionally biased region" description="Low complexity" evidence="1">
    <location>
        <begin position="225"/>
        <end position="238"/>
    </location>
</feature>
<protein>
    <submittedName>
        <fullName evidence="2">Uncharacterized protein</fullName>
    </submittedName>
</protein>
<evidence type="ECO:0000313" key="2">
    <source>
        <dbReference type="EMBL" id="KYM88900.1"/>
    </source>
</evidence>
<name>A0A195BSA8_9HYME</name>
<feature type="region of interest" description="Disordered" evidence="1">
    <location>
        <begin position="217"/>
        <end position="259"/>
    </location>
</feature>
<keyword evidence="3" id="KW-1185">Reference proteome</keyword>
<accession>A0A195BSA8</accession>
<feature type="compositionally biased region" description="Gly residues" evidence="1">
    <location>
        <begin position="246"/>
        <end position="259"/>
    </location>
</feature>
<sequence>MSLVQIRQPVGPGPNILEEASETGDGRYELRRNHSRVSWPSMHRRLFVMPSGAWFVPRKSRVIRCRACVRKKGRETKKIRFRAETEIMAQQRKKGGTSLSTWTIKNKLKVYREQRVAAFETAEDLQQRSAIYRLIAFLLHYARGRREKRGRRARHVRRDSFSSNAVKLKRCNVTTPPAAILCVASVTVISDELTRRDGRRTFFEIGRGIGNVVTSSGAPSCIVKSSSSSSSSSSNSGDADGDEEGGGGSSAGTGGGGGDGGGGVEWWWWIAKMMVGWSDGGAGAPSAQAVPSDADAVTGAQRDPTQLDLTSHIRSRIKRRGLGKWSACACVRRLVSLSPVFNARAGV</sequence>
<dbReference type="Proteomes" id="UP000078540">
    <property type="component" value="Unassembled WGS sequence"/>
</dbReference>
<gene>
    <name evidence="2" type="ORF">ALC53_02666</name>
</gene>
<proteinExistence type="predicted"/>
<reference evidence="2 3" key="1">
    <citation type="submission" date="2015-09" db="EMBL/GenBank/DDBJ databases">
        <title>Atta colombica WGS genome.</title>
        <authorList>
            <person name="Nygaard S."/>
            <person name="Hu H."/>
            <person name="Boomsma J."/>
            <person name="Zhang G."/>
        </authorList>
    </citation>
    <scope>NUCLEOTIDE SEQUENCE [LARGE SCALE GENOMIC DNA]</scope>
    <source>
        <strain evidence="2">Treedump-2</strain>
        <tissue evidence="2">Whole body</tissue>
    </source>
</reference>
<dbReference type="EMBL" id="KQ976423">
    <property type="protein sequence ID" value="KYM88900.1"/>
    <property type="molecule type" value="Genomic_DNA"/>
</dbReference>
<evidence type="ECO:0000256" key="1">
    <source>
        <dbReference type="SAM" id="MobiDB-lite"/>
    </source>
</evidence>
<dbReference type="AlphaFoldDB" id="A0A195BSA8"/>
<organism evidence="2 3">
    <name type="scientific">Atta colombica</name>
    <dbReference type="NCBI Taxonomy" id="520822"/>
    <lineage>
        <taxon>Eukaryota</taxon>
        <taxon>Metazoa</taxon>
        <taxon>Ecdysozoa</taxon>
        <taxon>Arthropoda</taxon>
        <taxon>Hexapoda</taxon>
        <taxon>Insecta</taxon>
        <taxon>Pterygota</taxon>
        <taxon>Neoptera</taxon>
        <taxon>Endopterygota</taxon>
        <taxon>Hymenoptera</taxon>
        <taxon>Apocrita</taxon>
        <taxon>Aculeata</taxon>
        <taxon>Formicoidea</taxon>
        <taxon>Formicidae</taxon>
        <taxon>Myrmicinae</taxon>
        <taxon>Atta</taxon>
    </lineage>
</organism>
<evidence type="ECO:0000313" key="3">
    <source>
        <dbReference type="Proteomes" id="UP000078540"/>
    </source>
</evidence>